<evidence type="ECO:0000313" key="1">
    <source>
        <dbReference type="EMBL" id="GAA5507634.1"/>
    </source>
</evidence>
<dbReference type="InterPro" id="IPR050696">
    <property type="entry name" value="FtsA/MreB"/>
</dbReference>
<evidence type="ECO:0000313" key="2">
    <source>
        <dbReference type="Proteomes" id="UP001416858"/>
    </source>
</evidence>
<keyword evidence="2" id="KW-1185">Reference proteome</keyword>
<dbReference type="RefSeq" id="WP_345684486.1">
    <property type="nucleotide sequence ID" value="NZ_BAABRO010000006.1"/>
</dbReference>
<accession>A0ABP9VR41</accession>
<protein>
    <recommendedName>
        <fullName evidence="3">Competence protein A</fullName>
    </recommendedName>
</protein>
<dbReference type="PANTHER" id="PTHR32432:SF3">
    <property type="entry name" value="ETHANOLAMINE UTILIZATION PROTEIN EUTJ"/>
    <property type="match status" value="1"/>
</dbReference>
<sequence length="369" mass="40293">MSVLTTLPQHATHRFAAMRGFGSTPRGWIGIDIGSRSIKLTQVQRSGDRYQICQRWCVNREQHPSQDSPTTAINLADKHLRLAELRELFTRSECAAAVSMAYHSLRSLELPAASPDETRDMVSEELAADDEIGDTDYVFDFWSTNKAADQAATVTALRMPATLATGVAEGLTSAGYECQVLDGLPCALARAVTMMNGPTATPIVALDLGDSEFTFVLVVNGMPIYTRPLRGGGLRRLIKPVQQAFKLTHDEAMQLLVRYAIAPPDQSLRRAVSGPAQMLEQPMARLINELKRTLDYAVQQFGTSIPTELVLFGGGASIRHLPDCLSEQLGVPALTWRLPTSKPHEAADDSQFGVAAALSALRWEQRSCS</sequence>
<dbReference type="Proteomes" id="UP001416858">
    <property type="component" value="Unassembled WGS sequence"/>
</dbReference>
<name>A0ABP9VR41_9BACT</name>
<reference evidence="1 2" key="1">
    <citation type="submission" date="2024-02" db="EMBL/GenBank/DDBJ databases">
        <title>Rhodopirellula caenicola NBRC 110016.</title>
        <authorList>
            <person name="Ichikawa N."/>
            <person name="Katano-Makiyama Y."/>
            <person name="Hidaka K."/>
        </authorList>
    </citation>
    <scope>NUCLEOTIDE SEQUENCE [LARGE SCALE GENOMIC DNA]</scope>
    <source>
        <strain evidence="1 2">NBRC 110016</strain>
    </source>
</reference>
<dbReference type="Pfam" id="PF11104">
    <property type="entry name" value="PilM_2"/>
    <property type="match status" value="1"/>
</dbReference>
<dbReference type="Gene3D" id="3.30.420.40">
    <property type="match status" value="2"/>
</dbReference>
<dbReference type="SUPFAM" id="SSF53067">
    <property type="entry name" value="Actin-like ATPase domain"/>
    <property type="match status" value="1"/>
</dbReference>
<dbReference type="InterPro" id="IPR043129">
    <property type="entry name" value="ATPase_NBD"/>
</dbReference>
<dbReference type="EMBL" id="BAABRO010000006">
    <property type="protein sequence ID" value="GAA5507634.1"/>
    <property type="molecule type" value="Genomic_DNA"/>
</dbReference>
<organism evidence="1 2">
    <name type="scientific">Novipirellula caenicola</name>
    <dbReference type="NCBI Taxonomy" id="1536901"/>
    <lineage>
        <taxon>Bacteria</taxon>
        <taxon>Pseudomonadati</taxon>
        <taxon>Planctomycetota</taxon>
        <taxon>Planctomycetia</taxon>
        <taxon>Pirellulales</taxon>
        <taxon>Pirellulaceae</taxon>
        <taxon>Novipirellula</taxon>
    </lineage>
</organism>
<dbReference type="InterPro" id="IPR005883">
    <property type="entry name" value="PilM"/>
</dbReference>
<evidence type="ECO:0008006" key="3">
    <source>
        <dbReference type="Google" id="ProtNLM"/>
    </source>
</evidence>
<proteinExistence type="predicted"/>
<dbReference type="Gene3D" id="3.30.1490.300">
    <property type="match status" value="1"/>
</dbReference>
<gene>
    <name evidence="1" type="ORF">Rcae01_03091</name>
</gene>
<comment type="caution">
    <text evidence="1">The sequence shown here is derived from an EMBL/GenBank/DDBJ whole genome shotgun (WGS) entry which is preliminary data.</text>
</comment>
<dbReference type="PANTHER" id="PTHR32432">
    <property type="entry name" value="CELL DIVISION PROTEIN FTSA-RELATED"/>
    <property type="match status" value="1"/>
</dbReference>